<dbReference type="Pfam" id="PF02518">
    <property type="entry name" value="HATPase_c"/>
    <property type="match status" value="1"/>
</dbReference>
<dbReference type="CDD" id="cd00731">
    <property type="entry name" value="CheA_reg"/>
    <property type="match status" value="1"/>
</dbReference>
<dbReference type="PRINTS" id="PR00344">
    <property type="entry name" value="BCTRLSENSOR"/>
</dbReference>
<dbReference type="InterPro" id="IPR037006">
    <property type="entry name" value="CheA-like_homodim_sf"/>
</dbReference>
<evidence type="ECO:0000256" key="7">
    <source>
        <dbReference type="ARBA" id="ARBA00022741"/>
    </source>
</evidence>
<dbReference type="SUPFAM" id="SSF47226">
    <property type="entry name" value="Histidine-containing phosphotransfer domain, HPT domain"/>
    <property type="match status" value="1"/>
</dbReference>
<name>A0A0F3IQF1_9GAMM</name>
<dbReference type="PATRIC" id="fig|1632867.3.peg.1575"/>
<evidence type="ECO:0000256" key="4">
    <source>
        <dbReference type="ARBA" id="ARBA00022500"/>
    </source>
</evidence>
<evidence type="ECO:0000259" key="14">
    <source>
        <dbReference type="PROSITE" id="PS50851"/>
    </source>
</evidence>
<evidence type="ECO:0000313" key="17">
    <source>
        <dbReference type="Proteomes" id="UP000033684"/>
    </source>
</evidence>
<evidence type="ECO:0000256" key="12">
    <source>
        <dbReference type="PROSITE-ProRule" id="PRU00110"/>
    </source>
</evidence>
<sequence>MSADSKLYADVLSTFFAEAKDMLQQMEDALLSLEDDPDDKETINALFRAIHTIKGSAGLFELNDVVQFTHKVESVLDRLRNGALPFEAKLSDVLLKSADHIFLMLEYLESKSTDEAKLALLGIESKALVEQLAEYLEHDTPIKAKEKNEPTQNLKPKVGTWHISLRFSQDAFRNGLDPISTLHYLLNLGEITTIFAIDDRLPDLELLDPESCFLGFEIRLFTAAPQHDIEAAFEFVQDDCSLRLFPPSGPEVDFVSLINELPEEPRLGDILVECGAVSRRIVEEAMQEHNNSPQLANAPRLTIGEILVAKNTVTPEIIDAALSKQSKMRETRTTDNSSRFVRVPADKLDALINLVGEMVICSASAGLLAQNAQNSSMLEATQQMSRLVEEIRNDALSLRMVYIGETFGRFKRVVRDVASELGKKVELEIIGAETELDKSVVEKIADPLMHLVRNSLDHGIELPDVRSSIGKIPTAKISLSAHHDSGHVVIRVIDDGCGIDGEKLVAKARERGLISLNQQFTEQEKLNLIFLPGFSTAEVVTNLSGRGVGMDVVKKNIEALRGQVVLKSTVGVGTTIEIQLPLTLAIIDGFLVKVGMYTYVIPLQAVVECVDADNSKLLKHNRWSGNFDLRGDVLPFLELQEIFAIANDIPERRSIVVVKNNDSLIGLLVDQLQGEYQTVIKPLGKLFKNLRGVCGSTVLGSGEVALILDVPALVRVATENEHEQHNVAVVDRQVLVHANQ</sequence>
<evidence type="ECO:0000259" key="13">
    <source>
        <dbReference type="PROSITE" id="PS50109"/>
    </source>
</evidence>
<dbReference type="GO" id="GO:0005737">
    <property type="term" value="C:cytoplasm"/>
    <property type="evidence" value="ECO:0007669"/>
    <property type="project" value="InterPro"/>
</dbReference>
<evidence type="ECO:0000259" key="15">
    <source>
        <dbReference type="PROSITE" id="PS50894"/>
    </source>
</evidence>
<keyword evidence="7" id="KW-0547">Nucleotide-binding</keyword>
<dbReference type="InterPro" id="IPR036641">
    <property type="entry name" value="HPT_dom_sf"/>
</dbReference>
<keyword evidence="8" id="KW-0418">Kinase</keyword>
<evidence type="ECO:0000256" key="1">
    <source>
        <dbReference type="ARBA" id="ARBA00000085"/>
    </source>
</evidence>
<keyword evidence="6" id="KW-0808">Transferase</keyword>
<dbReference type="PANTHER" id="PTHR43395:SF10">
    <property type="entry name" value="CHEMOTAXIS PROTEIN CHEA"/>
    <property type="match status" value="1"/>
</dbReference>
<dbReference type="SMART" id="SM00260">
    <property type="entry name" value="CheW"/>
    <property type="match status" value="1"/>
</dbReference>
<dbReference type="SUPFAM" id="SSF50341">
    <property type="entry name" value="CheW-like"/>
    <property type="match status" value="1"/>
</dbReference>
<evidence type="ECO:0000256" key="6">
    <source>
        <dbReference type="ARBA" id="ARBA00022679"/>
    </source>
</evidence>
<dbReference type="PROSITE" id="PS50851">
    <property type="entry name" value="CHEW"/>
    <property type="match status" value="1"/>
</dbReference>
<dbReference type="SUPFAM" id="SSF55874">
    <property type="entry name" value="ATPase domain of HSP90 chaperone/DNA topoisomerase II/histidine kinase"/>
    <property type="match status" value="1"/>
</dbReference>
<evidence type="ECO:0000256" key="9">
    <source>
        <dbReference type="ARBA" id="ARBA00022840"/>
    </source>
</evidence>
<dbReference type="PROSITE" id="PS50894">
    <property type="entry name" value="HPT"/>
    <property type="match status" value="1"/>
</dbReference>
<evidence type="ECO:0000256" key="10">
    <source>
        <dbReference type="ARBA" id="ARBA00023012"/>
    </source>
</evidence>
<dbReference type="Pfam" id="PF02895">
    <property type="entry name" value="H-kinase_dim"/>
    <property type="match status" value="1"/>
</dbReference>
<dbReference type="InterPro" id="IPR004358">
    <property type="entry name" value="Sig_transdc_His_kin-like_C"/>
</dbReference>
<dbReference type="InterPro" id="IPR004105">
    <property type="entry name" value="CheA-like_dim"/>
</dbReference>
<comment type="catalytic activity">
    <reaction evidence="1">
        <text>ATP + protein L-histidine = ADP + protein N-phospho-L-histidine.</text>
        <dbReference type="EC" id="2.7.13.3"/>
    </reaction>
</comment>
<dbReference type="InterPro" id="IPR008207">
    <property type="entry name" value="Sig_transdc_His_kin_Hpt_dom"/>
</dbReference>
<dbReference type="SMART" id="SM01231">
    <property type="entry name" value="H-kinase_dim"/>
    <property type="match status" value="1"/>
</dbReference>
<dbReference type="PANTHER" id="PTHR43395">
    <property type="entry name" value="SENSOR HISTIDINE KINASE CHEA"/>
    <property type="match status" value="1"/>
</dbReference>
<dbReference type="Pfam" id="PF01584">
    <property type="entry name" value="CheW"/>
    <property type="match status" value="1"/>
</dbReference>
<keyword evidence="9" id="KW-0067">ATP-binding</keyword>
<comment type="caution">
    <text evidence="16">The sequence shown here is derived from an EMBL/GenBank/DDBJ whole genome shotgun (WGS) entry which is preliminary data.</text>
</comment>
<keyword evidence="17" id="KW-1185">Reference proteome</keyword>
<dbReference type="AlphaFoldDB" id="A0A0F3IQF1"/>
<dbReference type="SMART" id="SM00073">
    <property type="entry name" value="HPT"/>
    <property type="match status" value="1"/>
</dbReference>
<dbReference type="InterPro" id="IPR036890">
    <property type="entry name" value="HATPase_C_sf"/>
</dbReference>
<dbReference type="OrthoDB" id="9803176at2"/>
<dbReference type="FunFam" id="3.30.565.10:FF:000016">
    <property type="entry name" value="Chemotaxis protein CheA, putative"/>
    <property type="match status" value="1"/>
</dbReference>
<protein>
    <recommendedName>
        <fullName evidence="3">Chemotaxis protein CheA</fullName>
        <ecNumber evidence="2">2.7.13.3</ecNumber>
    </recommendedName>
</protein>
<keyword evidence="5 12" id="KW-0597">Phosphoprotein</keyword>
<feature type="domain" description="CheW-like" evidence="14">
    <location>
        <begin position="586"/>
        <end position="719"/>
    </location>
</feature>
<dbReference type="EC" id="2.7.13.3" evidence="2"/>
<dbReference type="InterPro" id="IPR036097">
    <property type="entry name" value="HisK_dim/P_sf"/>
</dbReference>
<dbReference type="Gene3D" id="1.10.287.560">
    <property type="entry name" value="Histidine kinase CheA-like, homodimeric domain"/>
    <property type="match status" value="1"/>
</dbReference>
<keyword evidence="4" id="KW-0145">Chemotaxis</keyword>
<evidence type="ECO:0000256" key="11">
    <source>
        <dbReference type="ARBA" id="ARBA00035100"/>
    </source>
</evidence>
<gene>
    <name evidence="16" type="ORF">VZ94_02220</name>
</gene>
<feature type="modified residue" description="Phosphohistidine" evidence="12">
    <location>
        <position position="51"/>
    </location>
</feature>
<dbReference type="GO" id="GO:0000155">
    <property type="term" value="F:phosphorelay sensor kinase activity"/>
    <property type="evidence" value="ECO:0007669"/>
    <property type="project" value="InterPro"/>
</dbReference>
<organism evidence="16 17">
    <name type="scientific">Methylocucumis oryzae</name>
    <dbReference type="NCBI Taxonomy" id="1632867"/>
    <lineage>
        <taxon>Bacteria</taxon>
        <taxon>Pseudomonadati</taxon>
        <taxon>Pseudomonadota</taxon>
        <taxon>Gammaproteobacteria</taxon>
        <taxon>Methylococcales</taxon>
        <taxon>Methylococcaceae</taxon>
        <taxon>Methylocucumis</taxon>
    </lineage>
</organism>
<dbReference type="RefSeq" id="WP_045777991.1">
    <property type="nucleotide sequence ID" value="NZ_LAJX01000016.1"/>
</dbReference>
<dbReference type="Proteomes" id="UP000033684">
    <property type="component" value="Unassembled WGS sequence"/>
</dbReference>
<dbReference type="EMBL" id="LAJX01000016">
    <property type="protein sequence ID" value="KJV07804.1"/>
    <property type="molecule type" value="Genomic_DNA"/>
</dbReference>
<dbReference type="PROSITE" id="PS50109">
    <property type="entry name" value="HIS_KIN"/>
    <property type="match status" value="1"/>
</dbReference>
<dbReference type="InterPro" id="IPR051315">
    <property type="entry name" value="Bact_Chemotaxis_CheA"/>
</dbReference>
<dbReference type="Gene3D" id="2.30.30.40">
    <property type="entry name" value="SH3 Domains"/>
    <property type="match status" value="1"/>
</dbReference>
<keyword evidence="10" id="KW-0902">Two-component regulatory system</keyword>
<feature type="domain" description="Histidine kinase" evidence="13">
    <location>
        <begin position="336"/>
        <end position="584"/>
    </location>
</feature>
<dbReference type="InterPro" id="IPR005467">
    <property type="entry name" value="His_kinase_dom"/>
</dbReference>
<dbReference type="Gene3D" id="1.20.120.160">
    <property type="entry name" value="HPT domain"/>
    <property type="match status" value="1"/>
</dbReference>
<dbReference type="Pfam" id="PF01627">
    <property type="entry name" value="Hpt"/>
    <property type="match status" value="1"/>
</dbReference>
<feature type="domain" description="HPt" evidence="15">
    <location>
        <begin position="4"/>
        <end position="108"/>
    </location>
</feature>
<evidence type="ECO:0000256" key="3">
    <source>
        <dbReference type="ARBA" id="ARBA00021495"/>
    </source>
</evidence>
<dbReference type="CDD" id="cd00088">
    <property type="entry name" value="HPT"/>
    <property type="match status" value="1"/>
</dbReference>
<accession>A0A0F3IQF1</accession>
<evidence type="ECO:0000256" key="5">
    <source>
        <dbReference type="ARBA" id="ARBA00022553"/>
    </source>
</evidence>
<dbReference type="Gene3D" id="3.30.565.10">
    <property type="entry name" value="Histidine kinase-like ATPase, C-terminal domain"/>
    <property type="match status" value="1"/>
</dbReference>
<dbReference type="SMART" id="SM00387">
    <property type="entry name" value="HATPase_c"/>
    <property type="match status" value="1"/>
</dbReference>
<dbReference type="GO" id="GO:0005524">
    <property type="term" value="F:ATP binding"/>
    <property type="evidence" value="ECO:0007669"/>
    <property type="project" value="UniProtKB-KW"/>
</dbReference>
<dbReference type="GO" id="GO:0006935">
    <property type="term" value="P:chemotaxis"/>
    <property type="evidence" value="ECO:0007669"/>
    <property type="project" value="UniProtKB-KW"/>
</dbReference>
<dbReference type="CDD" id="cd16916">
    <property type="entry name" value="HATPase_CheA-like"/>
    <property type="match status" value="1"/>
</dbReference>
<reference evidence="17" key="1">
    <citation type="submission" date="2015-03" db="EMBL/GenBank/DDBJ databases">
        <title>Draft genome sequence of a novel methanotroph (Sn10-6) isolated from flooded ricefield rhizosphere in India.</title>
        <authorList>
            <person name="Pandit P.S."/>
            <person name="Pore S.D."/>
            <person name="Arora P."/>
            <person name="Kapse N.G."/>
            <person name="Dhakephalkar P.K."/>
            <person name="Rahalkar M.C."/>
        </authorList>
    </citation>
    <scope>NUCLEOTIDE SEQUENCE [LARGE SCALE GENOMIC DNA]</scope>
    <source>
        <strain evidence="17">Sn10-6</strain>
    </source>
</reference>
<proteinExistence type="predicted"/>
<dbReference type="InterPro" id="IPR002545">
    <property type="entry name" value="CheW-lke_dom"/>
</dbReference>
<comment type="function">
    <text evidence="11">Involved in the transmission of sensory signals from the chemoreceptors to the flagellar motors. CheA is autophosphorylated; it can transfer its phosphate group to either CheB or CheY.</text>
</comment>
<dbReference type="InterPro" id="IPR036061">
    <property type="entry name" value="CheW-like_dom_sf"/>
</dbReference>
<reference evidence="16 17" key="2">
    <citation type="journal article" date="2016" name="Microb. Ecol.">
        <title>Genome Characteristics of a Novel Type I Methanotroph (Sn10-6) Isolated from a Flooded Indian Rice Field.</title>
        <authorList>
            <person name="Rahalkar M.C."/>
            <person name="Pandit P.S."/>
            <person name="Dhakephalkar P.K."/>
            <person name="Pore S."/>
            <person name="Arora P."/>
            <person name="Kapse N."/>
        </authorList>
    </citation>
    <scope>NUCLEOTIDE SEQUENCE [LARGE SCALE GENOMIC DNA]</scope>
    <source>
        <strain evidence="16 17">Sn10-6</strain>
    </source>
</reference>
<evidence type="ECO:0000256" key="2">
    <source>
        <dbReference type="ARBA" id="ARBA00012438"/>
    </source>
</evidence>
<evidence type="ECO:0000313" key="16">
    <source>
        <dbReference type="EMBL" id="KJV07804.1"/>
    </source>
</evidence>
<dbReference type="SUPFAM" id="SSF47384">
    <property type="entry name" value="Homodimeric domain of signal transducing histidine kinase"/>
    <property type="match status" value="1"/>
</dbReference>
<dbReference type="InterPro" id="IPR003594">
    <property type="entry name" value="HATPase_dom"/>
</dbReference>
<evidence type="ECO:0000256" key="8">
    <source>
        <dbReference type="ARBA" id="ARBA00022777"/>
    </source>
</evidence>